<proteinExistence type="predicted"/>
<keyword evidence="1" id="KW-0489">Methyltransferase</keyword>
<dbReference type="Proteomes" id="UP001631969">
    <property type="component" value="Unassembled WGS sequence"/>
</dbReference>
<protein>
    <submittedName>
        <fullName evidence="1">RsmF rRNA methyltransferase first C-terminal domain-containing protein</fullName>
    </submittedName>
</protein>
<name>A0ACC7P6Y1_9BACL</name>
<gene>
    <name evidence="1" type="ORF">ACI1P1_29610</name>
</gene>
<accession>A0ACC7P6Y1</accession>
<evidence type="ECO:0000313" key="2">
    <source>
        <dbReference type="Proteomes" id="UP001631969"/>
    </source>
</evidence>
<dbReference type="EMBL" id="JBJURJ010000031">
    <property type="protein sequence ID" value="MFM9332460.1"/>
    <property type="molecule type" value="Genomic_DNA"/>
</dbReference>
<reference evidence="1" key="1">
    <citation type="submission" date="2024-12" db="EMBL/GenBank/DDBJ databases">
        <authorList>
            <person name="Wu N."/>
        </authorList>
    </citation>
    <scope>NUCLEOTIDE SEQUENCE</scope>
    <source>
        <strain evidence="1">P15</strain>
    </source>
</reference>
<keyword evidence="2" id="KW-1185">Reference proteome</keyword>
<organism evidence="1 2">
    <name type="scientific">Paenibacillus mesotrionivorans</name>
    <dbReference type="NCBI Taxonomy" id="3160968"/>
    <lineage>
        <taxon>Bacteria</taxon>
        <taxon>Bacillati</taxon>
        <taxon>Bacillota</taxon>
        <taxon>Bacilli</taxon>
        <taxon>Bacillales</taxon>
        <taxon>Paenibacillaceae</taxon>
        <taxon>Paenibacillus</taxon>
    </lineage>
</organism>
<evidence type="ECO:0000313" key="1">
    <source>
        <dbReference type="EMBL" id="MFM9332460.1"/>
    </source>
</evidence>
<sequence>MPQTLPEDFIRQMSIQLGDGLEPFLASYDAPRTYGLRVQPHKIQPGSPLQERLAALFGLEPVPWCPTGFYYREDSRPGKHPFHAAGLYYLQEPSAMSSAELLSPQPGETVLDLAAAPGGKSTQLAAKIGPEGLLVANEIHPARSLILAENIERMGAANTVVVQSPPDRLAQRFPRFFDKIMLDAPCSGEGMFRKDETAQKEWSPDHVDMCAARQLDIFRYALAMLKNGGAIAYSTCTFNRKENEELIEAVLQEYPGLTLLRTERLWPHKVKGEGHFVAVLRLDGEEAEELESRKTAKSKRQDKPAVPSAQTAEAWKLFREFAETVFTSKELLPPGEPILFGEQLYWLPSGREGRFRSTLLTGLKSPRPGLHLATIRKKRVEPAHALALAMPASNFRQTVSLSAESPELAAYLRGEVLPTPADLPDGWVPVCVENYPLGWAKCAAGQLKNHYPKGLRSR</sequence>
<keyword evidence="1" id="KW-0808">Transferase</keyword>
<comment type="caution">
    <text evidence="1">The sequence shown here is derived from an EMBL/GenBank/DDBJ whole genome shotgun (WGS) entry which is preliminary data.</text>
</comment>